<dbReference type="PANTHER" id="PTHR45947">
    <property type="entry name" value="SULFOQUINOVOSYL TRANSFERASE SQD2"/>
    <property type="match status" value="1"/>
</dbReference>
<dbReference type="Gene3D" id="3.40.50.2000">
    <property type="entry name" value="Glycogen Phosphorylase B"/>
    <property type="match status" value="2"/>
</dbReference>
<evidence type="ECO:0000259" key="4">
    <source>
        <dbReference type="Pfam" id="PF13439"/>
    </source>
</evidence>
<dbReference type="Pfam" id="PF00534">
    <property type="entry name" value="Glycos_transf_1"/>
    <property type="match status" value="1"/>
</dbReference>
<dbReference type="OrthoDB" id="9802525at2"/>
<dbReference type="Pfam" id="PF13439">
    <property type="entry name" value="Glyco_transf_4"/>
    <property type="match status" value="1"/>
</dbReference>
<evidence type="ECO:0000256" key="1">
    <source>
        <dbReference type="ARBA" id="ARBA00022676"/>
    </source>
</evidence>
<dbReference type="GO" id="GO:1901137">
    <property type="term" value="P:carbohydrate derivative biosynthetic process"/>
    <property type="evidence" value="ECO:0007669"/>
    <property type="project" value="UniProtKB-ARBA"/>
</dbReference>
<dbReference type="RefSeq" id="WP_141965545.1">
    <property type="nucleotide sequence ID" value="NZ_VFPO01000001.1"/>
</dbReference>
<dbReference type="PANTHER" id="PTHR45947:SF3">
    <property type="entry name" value="SULFOQUINOVOSYL TRANSFERASE SQD2"/>
    <property type="match status" value="1"/>
</dbReference>
<evidence type="ECO:0000313" key="6">
    <source>
        <dbReference type="Proteomes" id="UP000316706"/>
    </source>
</evidence>
<reference evidence="5 6" key="1">
    <citation type="submission" date="2019-06" db="EMBL/GenBank/DDBJ databases">
        <title>Sequencing the genomes of 1000 actinobacteria strains.</title>
        <authorList>
            <person name="Klenk H.-P."/>
        </authorList>
    </citation>
    <scope>NUCLEOTIDE SEQUENCE [LARGE SCALE GENOMIC DNA]</scope>
    <source>
        <strain evidence="5 6">DSM 45043</strain>
    </source>
</reference>
<dbReference type="EMBL" id="VFPO01000001">
    <property type="protein sequence ID" value="TQM66467.1"/>
    <property type="molecule type" value="Genomic_DNA"/>
</dbReference>
<proteinExistence type="predicted"/>
<dbReference type="AlphaFoldDB" id="A0A543I7B2"/>
<accession>A0A543I7B2</accession>
<dbReference type="InterPro" id="IPR028098">
    <property type="entry name" value="Glyco_trans_4-like_N"/>
</dbReference>
<dbReference type="InterPro" id="IPR050194">
    <property type="entry name" value="Glycosyltransferase_grp1"/>
</dbReference>
<keyword evidence="2 5" id="KW-0808">Transferase</keyword>
<dbReference type="SUPFAM" id="SSF53756">
    <property type="entry name" value="UDP-Glycosyltransferase/glycogen phosphorylase"/>
    <property type="match status" value="1"/>
</dbReference>
<dbReference type="InterPro" id="IPR001296">
    <property type="entry name" value="Glyco_trans_1"/>
</dbReference>
<keyword evidence="1" id="KW-0328">Glycosyltransferase</keyword>
<evidence type="ECO:0000259" key="3">
    <source>
        <dbReference type="Pfam" id="PF00534"/>
    </source>
</evidence>
<evidence type="ECO:0000313" key="5">
    <source>
        <dbReference type="EMBL" id="TQM66467.1"/>
    </source>
</evidence>
<protein>
    <submittedName>
        <fullName evidence="5">Glycosyltransferase involved in cell wall biosynthesis</fullName>
    </submittedName>
</protein>
<gene>
    <name evidence="5" type="ORF">FHX41_0040</name>
</gene>
<feature type="domain" description="Glycosyltransferase subfamily 4-like N-terminal" evidence="4">
    <location>
        <begin position="15"/>
        <end position="200"/>
    </location>
</feature>
<dbReference type="Proteomes" id="UP000316706">
    <property type="component" value="Unassembled WGS sequence"/>
</dbReference>
<keyword evidence="6" id="KW-1185">Reference proteome</keyword>
<comment type="caution">
    <text evidence="5">The sequence shown here is derived from an EMBL/GenBank/DDBJ whole genome shotgun (WGS) entry which is preliminary data.</text>
</comment>
<name>A0A543I7B2_9ACTN</name>
<evidence type="ECO:0000256" key="2">
    <source>
        <dbReference type="ARBA" id="ARBA00022679"/>
    </source>
</evidence>
<feature type="domain" description="Glycosyl transferase family 1" evidence="3">
    <location>
        <begin position="237"/>
        <end position="388"/>
    </location>
</feature>
<organism evidence="5 6">
    <name type="scientific">Actinomadura hallensis</name>
    <dbReference type="NCBI Taxonomy" id="337895"/>
    <lineage>
        <taxon>Bacteria</taxon>
        <taxon>Bacillati</taxon>
        <taxon>Actinomycetota</taxon>
        <taxon>Actinomycetes</taxon>
        <taxon>Streptosporangiales</taxon>
        <taxon>Thermomonosporaceae</taxon>
        <taxon>Actinomadura</taxon>
    </lineage>
</organism>
<sequence>MRVLLVTDNYSPNRDGVATSVASLASGLRESSHDVAVVAPRARASAPAVEYRTYLAPSFATGQGGFRLAWVSSRTLERLVEQHRPDVVHIHTLGSLGLQAARLCRRANLKSVFTWHTDLLAYREAYPVLKLGIPAIYASTFLPQEKRAVGKALGATMKTALAGESVTPHHRRMLSNVAGLFDRVIVPSHKTAAELKEIAPFCVPTVIPSAAVRHGTLSVPLARRLKEMRKLIHCDGTAIAYVGRLSAEKNLETLLHAMARRVLPAVPGARLNIIGDGHRQKYERMAESLGISHAVAFAGPAPPELVGHLLSSCGLLAHPSLTETQGLVIAEAALVGLPAVVLDADLEGVVQHDHTGYVAASVDRFGAALVRLLQRPDIRNRLGANARSVAAEYTSARYASRVVDVYDELVPR</sequence>
<dbReference type="GO" id="GO:0016757">
    <property type="term" value="F:glycosyltransferase activity"/>
    <property type="evidence" value="ECO:0007669"/>
    <property type="project" value="UniProtKB-KW"/>
</dbReference>